<dbReference type="PANTHER" id="PTHR30203">
    <property type="entry name" value="OUTER MEMBRANE CATION EFFLUX PROTEIN"/>
    <property type="match status" value="1"/>
</dbReference>
<evidence type="ECO:0000313" key="4">
    <source>
        <dbReference type="Proteomes" id="UP001595379"/>
    </source>
</evidence>
<dbReference type="PANTHER" id="PTHR30203:SF30">
    <property type="entry name" value="OUTER MEMBRANE PROTEIN-RELATED"/>
    <property type="match status" value="1"/>
</dbReference>
<keyword evidence="2" id="KW-0732">Signal</keyword>
<organism evidence="3 4">
    <name type="scientific">Hyphobacterium vulgare</name>
    <dbReference type="NCBI Taxonomy" id="1736751"/>
    <lineage>
        <taxon>Bacteria</taxon>
        <taxon>Pseudomonadati</taxon>
        <taxon>Pseudomonadota</taxon>
        <taxon>Alphaproteobacteria</taxon>
        <taxon>Maricaulales</taxon>
        <taxon>Maricaulaceae</taxon>
        <taxon>Hyphobacterium</taxon>
    </lineage>
</organism>
<keyword evidence="4" id="KW-1185">Reference proteome</keyword>
<keyword evidence="2" id="KW-0472">Membrane</keyword>
<dbReference type="EMBL" id="JBHRSV010000028">
    <property type="protein sequence ID" value="MFC2927259.1"/>
    <property type="molecule type" value="Genomic_DNA"/>
</dbReference>
<dbReference type="Proteomes" id="UP001595379">
    <property type="component" value="Unassembled WGS sequence"/>
</dbReference>
<keyword evidence="2" id="KW-0564">Palmitate</keyword>
<dbReference type="Pfam" id="PF02321">
    <property type="entry name" value="OEP"/>
    <property type="match status" value="2"/>
</dbReference>
<dbReference type="RefSeq" id="WP_343163247.1">
    <property type="nucleotide sequence ID" value="NZ_JBHRSV010000028.1"/>
</dbReference>
<dbReference type="NCBIfam" id="TIGR01845">
    <property type="entry name" value="outer_NodT"/>
    <property type="match status" value="1"/>
</dbReference>
<comment type="similarity">
    <text evidence="1 2">Belongs to the outer membrane factor (OMF) (TC 1.B.17) family.</text>
</comment>
<dbReference type="PROSITE" id="PS51257">
    <property type="entry name" value="PROKAR_LIPOPROTEIN"/>
    <property type="match status" value="1"/>
</dbReference>
<feature type="chain" id="PRO_5044952787" evidence="2">
    <location>
        <begin position="28"/>
        <end position="482"/>
    </location>
</feature>
<evidence type="ECO:0000256" key="1">
    <source>
        <dbReference type="ARBA" id="ARBA00007613"/>
    </source>
</evidence>
<proteinExistence type="inferred from homology"/>
<dbReference type="Gene3D" id="1.20.1600.10">
    <property type="entry name" value="Outer membrane efflux proteins (OEP)"/>
    <property type="match status" value="1"/>
</dbReference>
<dbReference type="InterPro" id="IPR010131">
    <property type="entry name" value="MdtP/NodT-like"/>
</dbReference>
<evidence type="ECO:0000313" key="3">
    <source>
        <dbReference type="EMBL" id="MFC2927259.1"/>
    </source>
</evidence>
<reference evidence="4" key="1">
    <citation type="journal article" date="2019" name="Int. J. Syst. Evol. Microbiol.">
        <title>The Global Catalogue of Microorganisms (GCM) 10K type strain sequencing project: providing services to taxonomists for standard genome sequencing and annotation.</title>
        <authorList>
            <consortium name="The Broad Institute Genomics Platform"/>
            <consortium name="The Broad Institute Genome Sequencing Center for Infectious Disease"/>
            <person name="Wu L."/>
            <person name="Ma J."/>
        </authorList>
    </citation>
    <scope>NUCLEOTIDE SEQUENCE [LARGE SCALE GENOMIC DNA]</scope>
    <source>
        <strain evidence="4">KCTC 52487</strain>
    </source>
</reference>
<keyword evidence="2" id="KW-1134">Transmembrane beta strand</keyword>
<gene>
    <name evidence="3" type="ORF">ACFOOR_14220</name>
</gene>
<accession>A0ABV7A0U5</accession>
<dbReference type="InterPro" id="IPR003423">
    <property type="entry name" value="OMP_efflux"/>
</dbReference>
<comment type="subcellular location">
    <subcellularLocation>
        <location evidence="2">Cell membrane</location>
        <topology evidence="2">Lipid-anchor</topology>
    </subcellularLocation>
</comment>
<keyword evidence="2" id="KW-0449">Lipoprotein</keyword>
<name>A0ABV7A0U5_9PROT</name>
<dbReference type="Gene3D" id="2.20.200.10">
    <property type="entry name" value="Outer membrane efflux proteins (OEP)"/>
    <property type="match status" value="1"/>
</dbReference>
<sequence length="482" mass="51976">MTKGRHRIATVLSIALLASGCALTPAATEPVMVEHIRTRAGFAHAEINGSETADRIDWWADLGGSGLSEAVARLRTHNFDLIEARERVVQAELRAVQARGGRFPSAGADLGAAYGRAPVPPAGFEWDDSYSLGLTASFNTDIFGQLRARERSARLGSSAARLNYVATEQQLIAILAQSWVNAASLQRRLELAIEIAESYRVTYTLTDQRYDTGSRNTAASDVQIARQNLEAALADIPDLETQLAAQLIQIDLLLARPAGQTAQYFESDLSVDRQMIIPAGLPADLLMDRPDVAAAALSYQAALEDIGAARADLFPGLTLTTALSFQGDEPGDVVDFDDLLANLAASLTQPVFQGGRLRAEVQIQESEAAALSSAFARAALTALTDVETALVQQSGLIRQLEQLDAALRSAEISNQIAQDRYRQGLIPLLSVLETQRSLNAARLNIILTEQALILARIDLHQSLGGRWFDDAEERQSIAGEVP</sequence>
<feature type="signal peptide" evidence="2">
    <location>
        <begin position="1"/>
        <end position="27"/>
    </location>
</feature>
<comment type="caution">
    <text evidence="3">The sequence shown here is derived from an EMBL/GenBank/DDBJ whole genome shotgun (WGS) entry which is preliminary data.</text>
</comment>
<evidence type="ECO:0000256" key="2">
    <source>
        <dbReference type="RuleBase" id="RU362097"/>
    </source>
</evidence>
<protein>
    <submittedName>
        <fullName evidence="3">TolC family protein</fullName>
    </submittedName>
</protein>
<keyword evidence="2" id="KW-0812">Transmembrane</keyword>
<dbReference type="SUPFAM" id="SSF56954">
    <property type="entry name" value="Outer membrane efflux proteins (OEP)"/>
    <property type="match status" value="1"/>
</dbReference>